<dbReference type="GO" id="GO:0000976">
    <property type="term" value="F:transcription cis-regulatory region binding"/>
    <property type="evidence" value="ECO:0007669"/>
    <property type="project" value="TreeGrafter"/>
</dbReference>
<name>A0A371AUL6_9FIRM</name>
<dbReference type="InterPro" id="IPR036390">
    <property type="entry name" value="WH_DNA-bd_sf"/>
</dbReference>
<accession>A0A371AUL6</accession>
<evidence type="ECO:0000313" key="7">
    <source>
        <dbReference type="Proteomes" id="UP000255036"/>
    </source>
</evidence>
<keyword evidence="7" id="KW-1185">Reference proteome</keyword>
<dbReference type="PRINTS" id="PR00039">
    <property type="entry name" value="HTHLYSR"/>
</dbReference>
<dbReference type="InterPro" id="IPR005119">
    <property type="entry name" value="LysR_subst-bd"/>
</dbReference>
<dbReference type="Proteomes" id="UP000255036">
    <property type="component" value="Unassembled WGS sequence"/>
</dbReference>
<dbReference type="PANTHER" id="PTHR30126">
    <property type="entry name" value="HTH-TYPE TRANSCRIPTIONAL REGULATOR"/>
    <property type="match status" value="1"/>
</dbReference>
<dbReference type="Gene3D" id="1.10.10.10">
    <property type="entry name" value="Winged helix-like DNA-binding domain superfamily/Winged helix DNA-binding domain"/>
    <property type="match status" value="1"/>
</dbReference>
<comment type="caution">
    <text evidence="6">The sequence shown here is derived from an EMBL/GenBank/DDBJ whole genome shotgun (WGS) entry which is preliminary data.</text>
</comment>
<dbReference type="Pfam" id="PF03466">
    <property type="entry name" value="LysR_substrate"/>
    <property type="match status" value="1"/>
</dbReference>
<reference evidence="6 7" key="1">
    <citation type="submission" date="2018-07" db="EMBL/GenBank/DDBJ databases">
        <title>Anaerosacharophilus polymeroproducens gen. nov. sp. nov., an anaerobic bacterium isolated from salt field.</title>
        <authorList>
            <person name="Kim W."/>
            <person name="Yang S.-H."/>
            <person name="Oh J."/>
            <person name="Lee J.-H."/>
            <person name="Kwon K.K."/>
        </authorList>
    </citation>
    <scope>NUCLEOTIDE SEQUENCE [LARGE SCALE GENOMIC DNA]</scope>
    <source>
        <strain evidence="6 7">MCWD5</strain>
    </source>
</reference>
<evidence type="ECO:0000256" key="2">
    <source>
        <dbReference type="ARBA" id="ARBA00023015"/>
    </source>
</evidence>
<comment type="similarity">
    <text evidence="1">Belongs to the LysR transcriptional regulatory family.</text>
</comment>
<proteinExistence type="inferred from homology"/>
<sequence>MNQQLSSYKVFYTVANTGNISHAAKQLYISQPAISRTIQRLEQSLGVILFSRNSRGVQLTSEGLLLYNHVKSAFDTLELGEKQLQRVSDLGIGQIHIGVSTTLCKYVLLPYLKKFIEKFPHVNITIECQSTNQTLELIEQQKIDVALIGKPSSLKGLDFIPIGEIEDIFVATKNYLHFLNERETINQSTKKQKNFFETATLMLLDKNNMTRQYIDDYFIKNQIKTNNILEVTSMDLLIEFANIGLGIACVIKEFVKKDLQSGHLIEIPLNIPIHKREIGFAYLNQNKLTHSLEQFISSLTKI</sequence>
<dbReference type="SUPFAM" id="SSF53850">
    <property type="entry name" value="Periplasmic binding protein-like II"/>
    <property type="match status" value="1"/>
</dbReference>
<evidence type="ECO:0000256" key="4">
    <source>
        <dbReference type="ARBA" id="ARBA00023163"/>
    </source>
</evidence>
<keyword evidence="2" id="KW-0805">Transcription regulation</keyword>
<dbReference type="InterPro" id="IPR036388">
    <property type="entry name" value="WH-like_DNA-bd_sf"/>
</dbReference>
<dbReference type="SUPFAM" id="SSF46785">
    <property type="entry name" value="Winged helix' DNA-binding domain"/>
    <property type="match status" value="1"/>
</dbReference>
<dbReference type="Gene3D" id="3.40.190.290">
    <property type="match status" value="1"/>
</dbReference>
<dbReference type="Pfam" id="PF00126">
    <property type="entry name" value="HTH_1"/>
    <property type="match status" value="1"/>
</dbReference>
<dbReference type="InterPro" id="IPR000847">
    <property type="entry name" value="LysR_HTH_N"/>
</dbReference>
<dbReference type="AlphaFoldDB" id="A0A371AUL6"/>
<dbReference type="RefSeq" id="WP_115482081.1">
    <property type="nucleotide sequence ID" value="NZ_QRCT01000029.1"/>
</dbReference>
<dbReference type="PANTHER" id="PTHR30126:SF64">
    <property type="entry name" value="HTH-TYPE TRANSCRIPTIONAL REGULATOR CITR"/>
    <property type="match status" value="1"/>
</dbReference>
<dbReference type="EMBL" id="QRCT01000029">
    <property type="protein sequence ID" value="RDU23265.1"/>
    <property type="molecule type" value="Genomic_DNA"/>
</dbReference>
<keyword evidence="3" id="KW-0238">DNA-binding</keyword>
<dbReference type="GO" id="GO:0003700">
    <property type="term" value="F:DNA-binding transcription factor activity"/>
    <property type="evidence" value="ECO:0007669"/>
    <property type="project" value="InterPro"/>
</dbReference>
<evidence type="ECO:0000259" key="5">
    <source>
        <dbReference type="PROSITE" id="PS50931"/>
    </source>
</evidence>
<dbReference type="FunFam" id="1.10.10.10:FF:000001">
    <property type="entry name" value="LysR family transcriptional regulator"/>
    <property type="match status" value="1"/>
</dbReference>
<dbReference type="PROSITE" id="PS50931">
    <property type="entry name" value="HTH_LYSR"/>
    <property type="match status" value="1"/>
</dbReference>
<organism evidence="6 7">
    <name type="scientific">Anaerosacchariphilus polymeriproducens</name>
    <dbReference type="NCBI Taxonomy" id="1812858"/>
    <lineage>
        <taxon>Bacteria</taxon>
        <taxon>Bacillati</taxon>
        <taxon>Bacillota</taxon>
        <taxon>Clostridia</taxon>
        <taxon>Lachnospirales</taxon>
        <taxon>Lachnospiraceae</taxon>
        <taxon>Anaerosacchariphilus</taxon>
    </lineage>
</organism>
<gene>
    <name evidence="6" type="ORF">DWV06_10165</name>
</gene>
<protein>
    <submittedName>
        <fullName evidence="6">LysR family transcriptional regulator</fullName>
    </submittedName>
</protein>
<dbReference type="CDD" id="cd05466">
    <property type="entry name" value="PBP2_LTTR_substrate"/>
    <property type="match status" value="1"/>
</dbReference>
<evidence type="ECO:0000313" key="6">
    <source>
        <dbReference type="EMBL" id="RDU23265.1"/>
    </source>
</evidence>
<feature type="domain" description="HTH lysR-type" evidence="5">
    <location>
        <begin position="9"/>
        <end position="60"/>
    </location>
</feature>
<evidence type="ECO:0000256" key="1">
    <source>
        <dbReference type="ARBA" id="ARBA00009437"/>
    </source>
</evidence>
<dbReference type="OrthoDB" id="9778774at2"/>
<evidence type="ECO:0000256" key="3">
    <source>
        <dbReference type="ARBA" id="ARBA00023125"/>
    </source>
</evidence>
<keyword evidence="4" id="KW-0804">Transcription</keyword>